<sequence>MGNPRARYALEFKIEAVCMVRSDQGQLAAERIFRH</sequence>
<evidence type="ECO:0008006" key="3">
    <source>
        <dbReference type="Google" id="ProtNLM"/>
    </source>
</evidence>
<evidence type="ECO:0000313" key="2">
    <source>
        <dbReference type="Proteomes" id="UP000004814"/>
    </source>
</evidence>
<reference evidence="1 2" key="1">
    <citation type="submission" date="2008-03" db="EMBL/GenBank/DDBJ databases">
        <title>Sequencing of the draft genome and assembly of Burkholderia ambifaria MEX-5.</title>
        <authorList>
            <consortium name="US DOE Joint Genome Institute (JGI-PGF)"/>
            <person name="Copeland A."/>
            <person name="Lucas S."/>
            <person name="Lapidus A."/>
            <person name="Glavina del Rio T."/>
            <person name="Dalin E."/>
            <person name="Tice H."/>
            <person name="Bruce D."/>
            <person name="Goodwin L."/>
            <person name="Pitluck S."/>
            <person name="Larimer F."/>
            <person name="Land M.L."/>
            <person name="Hauser L."/>
            <person name="Tiedje J."/>
            <person name="Richardson P."/>
        </authorList>
    </citation>
    <scope>NUCLEOTIDE SEQUENCE [LARGE SCALE GENOMIC DNA]</scope>
    <source>
        <strain evidence="1 2">MEX-5</strain>
    </source>
</reference>
<name>B1TFM8_9BURK</name>
<proteinExistence type="predicted"/>
<gene>
    <name evidence="1" type="ORF">BamMEX5DRAFT_6594</name>
</gene>
<dbReference type="PATRIC" id="fig|396597.7.peg.785"/>
<dbReference type="Proteomes" id="UP000004814">
    <property type="component" value="Unassembled WGS sequence"/>
</dbReference>
<evidence type="ECO:0000313" key="1">
    <source>
        <dbReference type="EMBL" id="EDT37630.1"/>
    </source>
</evidence>
<organism evidence="1 2">
    <name type="scientific">Burkholderia ambifaria MEX-5</name>
    <dbReference type="NCBI Taxonomy" id="396597"/>
    <lineage>
        <taxon>Bacteria</taxon>
        <taxon>Pseudomonadati</taxon>
        <taxon>Pseudomonadota</taxon>
        <taxon>Betaproteobacteria</taxon>
        <taxon>Burkholderiales</taxon>
        <taxon>Burkholderiaceae</taxon>
        <taxon>Burkholderia</taxon>
        <taxon>Burkholderia cepacia complex</taxon>
    </lineage>
</organism>
<dbReference type="EMBL" id="ABLK01000417">
    <property type="protein sequence ID" value="EDT37630.1"/>
    <property type="molecule type" value="Genomic_DNA"/>
</dbReference>
<accession>B1TFM8</accession>
<dbReference type="AlphaFoldDB" id="B1TFM8"/>
<comment type="caution">
    <text evidence="1">The sequence shown here is derived from an EMBL/GenBank/DDBJ whole genome shotgun (WGS) entry which is preliminary data.</text>
</comment>
<protein>
    <recommendedName>
        <fullName evidence="3">Transposase</fullName>
    </recommendedName>
</protein>